<evidence type="ECO:0000313" key="7">
    <source>
        <dbReference type="Proteomes" id="UP000198901"/>
    </source>
</evidence>
<dbReference type="InterPro" id="IPR004358">
    <property type="entry name" value="Sig_transdc_His_kin-like_C"/>
</dbReference>
<dbReference type="GO" id="GO:0007234">
    <property type="term" value="P:osmosensory signaling via phosphorelay pathway"/>
    <property type="evidence" value="ECO:0007669"/>
    <property type="project" value="TreeGrafter"/>
</dbReference>
<dbReference type="SUPFAM" id="SSF55874">
    <property type="entry name" value="ATPase domain of HSP90 chaperone/DNA topoisomerase II/histidine kinase"/>
    <property type="match status" value="1"/>
</dbReference>
<dbReference type="PRINTS" id="PR00344">
    <property type="entry name" value="BCTRLSENSOR"/>
</dbReference>
<dbReference type="InterPro" id="IPR036890">
    <property type="entry name" value="HATPase_C_sf"/>
</dbReference>
<dbReference type="AlphaFoldDB" id="A0A1G9MY25"/>
<dbReference type="InterPro" id="IPR005467">
    <property type="entry name" value="His_kinase_dom"/>
</dbReference>
<dbReference type="RefSeq" id="WP_093200612.1">
    <property type="nucleotide sequence ID" value="NZ_FNGS01000003.1"/>
</dbReference>
<dbReference type="InterPro" id="IPR050351">
    <property type="entry name" value="BphY/WalK/GraS-like"/>
</dbReference>
<evidence type="ECO:0000313" key="6">
    <source>
        <dbReference type="EMBL" id="SDL78911.1"/>
    </source>
</evidence>
<dbReference type="Pfam" id="PF02518">
    <property type="entry name" value="HATPase_c"/>
    <property type="match status" value="1"/>
</dbReference>
<feature type="domain" description="Histidine kinase" evidence="5">
    <location>
        <begin position="121"/>
        <end position="333"/>
    </location>
</feature>
<evidence type="ECO:0000256" key="3">
    <source>
        <dbReference type="ARBA" id="ARBA00022679"/>
    </source>
</evidence>
<dbReference type="PANTHER" id="PTHR42878:SF15">
    <property type="entry name" value="BACTERIOPHYTOCHROME"/>
    <property type="match status" value="1"/>
</dbReference>
<protein>
    <recommendedName>
        <fullName evidence="2">histidine kinase</fullName>
        <ecNumber evidence="2">2.7.13.3</ecNumber>
    </recommendedName>
</protein>
<evidence type="ECO:0000256" key="2">
    <source>
        <dbReference type="ARBA" id="ARBA00012438"/>
    </source>
</evidence>
<evidence type="ECO:0000259" key="5">
    <source>
        <dbReference type="PROSITE" id="PS50109"/>
    </source>
</evidence>
<evidence type="ECO:0000256" key="4">
    <source>
        <dbReference type="ARBA" id="ARBA00022777"/>
    </source>
</evidence>
<organism evidence="6 7">
    <name type="scientific">Siphonobacter aquaeclarae</name>
    <dbReference type="NCBI Taxonomy" id="563176"/>
    <lineage>
        <taxon>Bacteria</taxon>
        <taxon>Pseudomonadati</taxon>
        <taxon>Bacteroidota</taxon>
        <taxon>Cytophagia</taxon>
        <taxon>Cytophagales</taxon>
        <taxon>Cytophagaceae</taxon>
        <taxon>Siphonobacter</taxon>
    </lineage>
</organism>
<dbReference type="STRING" id="563176.SAMN04488090_1782"/>
<dbReference type="SMART" id="SM00387">
    <property type="entry name" value="HATPase_c"/>
    <property type="match status" value="1"/>
</dbReference>
<dbReference type="Proteomes" id="UP000198901">
    <property type="component" value="Unassembled WGS sequence"/>
</dbReference>
<reference evidence="6 7" key="1">
    <citation type="submission" date="2016-10" db="EMBL/GenBank/DDBJ databases">
        <authorList>
            <person name="de Groot N.N."/>
        </authorList>
    </citation>
    <scope>NUCLEOTIDE SEQUENCE [LARGE SCALE GENOMIC DNA]</scope>
    <source>
        <strain evidence="6 7">DSM 21668</strain>
    </source>
</reference>
<comment type="catalytic activity">
    <reaction evidence="1">
        <text>ATP + protein L-histidine = ADP + protein N-phospho-L-histidine.</text>
        <dbReference type="EC" id="2.7.13.3"/>
    </reaction>
</comment>
<proteinExistence type="predicted"/>
<keyword evidence="7" id="KW-1185">Reference proteome</keyword>
<name>A0A1G9MY25_9BACT</name>
<dbReference type="EMBL" id="FNGS01000003">
    <property type="protein sequence ID" value="SDL78911.1"/>
    <property type="molecule type" value="Genomic_DNA"/>
</dbReference>
<dbReference type="GO" id="GO:0004673">
    <property type="term" value="F:protein histidine kinase activity"/>
    <property type="evidence" value="ECO:0007669"/>
    <property type="project" value="UniProtKB-EC"/>
</dbReference>
<dbReference type="EC" id="2.7.13.3" evidence="2"/>
<keyword evidence="3" id="KW-0808">Transferase</keyword>
<dbReference type="PANTHER" id="PTHR42878">
    <property type="entry name" value="TWO-COMPONENT HISTIDINE KINASE"/>
    <property type="match status" value="1"/>
</dbReference>
<dbReference type="OrthoDB" id="9766459at2"/>
<evidence type="ECO:0000256" key="1">
    <source>
        <dbReference type="ARBA" id="ARBA00000085"/>
    </source>
</evidence>
<accession>A0A1G9MY25</accession>
<sequence>MHYSDLRESGQFFTVSGTGIVTDCSHHFLEQLGYPAGAVLGTGLDALLWNTGWDAFAELTGELLDNPGMPVALLLLQTAANKPFGIRFFPETRENSIRYAYLPADQPVPVVGNDAVLMSKVLSHDLKEPLRKMAQYTDRIRGSAELSADNRMLLQLTNDLCYQTMERLEAFREYLYFSAPAMADGSFLPMADLVAKVWERVSEEHGVERSLLQYESSVLRVWGHPERFQRLFYHLLDNAVKFRSADRPLQIAVRIMPAGGHVTITVDDNGRGFAAEFARDVFGLFRKLDKHASGTGAGLAICRKIAEGYGGTVSASVLSPAGTRIRIDLPVSCS</sequence>
<keyword evidence="4 6" id="KW-0418">Kinase</keyword>
<dbReference type="GO" id="GO:0000156">
    <property type="term" value="F:phosphorelay response regulator activity"/>
    <property type="evidence" value="ECO:0007669"/>
    <property type="project" value="TreeGrafter"/>
</dbReference>
<dbReference type="GO" id="GO:0030295">
    <property type="term" value="F:protein kinase activator activity"/>
    <property type="evidence" value="ECO:0007669"/>
    <property type="project" value="TreeGrafter"/>
</dbReference>
<dbReference type="Gene3D" id="3.30.565.10">
    <property type="entry name" value="Histidine kinase-like ATPase, C-terminal domain"/>
    <property type="match status" value="1"/>
</dbReference>
<gene>
    <name evidence="6" type="ORF">SAMN04488090_1782</name>
</gene>
<dbReference type="InterPro" id="IPR003594">
    <property type="entry name" value="HATPase_dom"/>
</dbReference>
<dbReference type="PROSITE" id="PS50109">
    <property type="entry name" value="HIS_KIN"/>
    <property type="match status" value="1"/>
</dbReference>